<reference evidence="11 12" key="1">
    <citation type="submission" date="2017-09" db="EMBL/GenBank/DDBJ databases">
        <title>Mesorhizobum sanjuanii sp. nov. isolated from nodules of Lotus tenuis in saline-alkaline lowlands of Flooding Pampa.</title>
        <authorList>
            <person name="Sannazzaro A.I."/>
            <person name="Torres Tejerizo G.A."/>
            <person name="Fontana F."/>
            <person name="Cumpa Velazquez L.M."/>
            <person name="Hansen L."/>
            <person name="Pistorio M."/>
            <person name="Estrella M.J."/>
        </authorList>
    </citation>
    <scope>NUCLEOTIDE SEQUENCE [LARGE SCALE GENOMIC DNA]</scope>
    <source>
        <strain evidence="11 12">BSA136</strain>
    </source>
</reference>
<evidence type="ECO:0000256" key="1">
    <source>
        <dbReference type="ARBA" id="ARBA00009521"/>
    </source>
</evidence>
<keyword evidence="8 10" id="KW-0472">Membrane</keyword>
<evidence type="ECO:0000256" key="9">
    <source>
        <dbReference type="ARBA" id="ARBA00023237"/>
    </source>
</evidence>
<dbReference type="InterPro" id="IPR036942">
    <property type="entry name" value="Beta-barrel_TonB_sf"/>
</dbReference>
<evidence type="ECO:0000256" key="7">
    <source>
        <dbReference type="ARBA" id="ARBA00023114"/>
    </source>
</evidence>
<keyword evidence="12" id="KW-1185">Reference proteome</keyword>
<protein>
    <recommendedName>
        <fullName evidence="10">Porin</fullName>
    </recommendedName>
</protein>
<comment type="caution">
    <text evidence="11">The sequence shown here is derived from an EMBL/GenBank/DDBJ whole genome shotgun (WGS) entry which is preliminary data.</text>
</comment>
<keyword evidence="2 10" id="KW-0813">Transport</keyword>
<evidence type="ECO:0000256" key="8">
    <source>
        <dbReference type="ARBA" id="ARBA00023136"/>
    </source>
</evidence>
<dbReference type="GO" id="GO:0015288">
    <property type="term" value="F:porin activity"/>
    <property type="evidence" value="ECO:0007669"/>
    <property type="project" value="UniProtKB-KW"/>
</dbReference>
<dbReference type="Pfam" id="PF02530">
    <property type="entry name" value="Porin_2"/>
    <property type="match status" value="1"/>
</dbReference>
<proteinExistence type="inferred from homology"/>
<evidence type="ECO:0000256" key="10">
    <source>
        <dbReference type="RuleBase" id="RU364005"/>
    </source>
</evidence>
<keyword evidence="4 10" id="KW-0812">Transmembrane</keyword>
<keyword evidence="9 10" id="KW-0998">Cell outer membrane</keyword>
<comment type="function">
    <text evidence="10">Forms passive diffusion pores that allow small molecular weight hydrophilic materials across the outer membrane.</text>
</comment>
<dbReference type="Proteomes" id="UP000219182">
    <property type="component" value="Unassembled WGS sequence"/>
</dbReference>
<dbReference type="GO" id="GO:0006811">
    <property type="term" value="P:monoatomic ion transport"/>
    <property type="evidence" value="ECO:0007669"/>
    <property type="project" value="UniProtKB-KW"/>
</dbReference>
<evidence type="ECO:0000256" key="5">
    <source>
        <dbReference type="ARBA" id="ARBA00022729"/>
    </source>
</evidence>
<evidence type="ECO:0000256" key="4">
    <source>
        <dbReference type="ARBA" id="ARBA00022692"/>
    </source>
</evidence>
<gene>
    <name evidence="11" type="ORF">CN311_26550</name>
</gene>
<dbReference type="GO" id="GO:0046930">
    <property type="term" value="C:pore complex"/>
    <property type="evidence" value="ECO:0007669"/>
    <property type="project" value="UniProtKB-KW"/>
</dbReference>
<keyword evidence="7 10" id="KW-0626">Porin</keyword>
<name>A0A2A6F848_9HYPH</name>
<feature type="non-terminal residue" evidence="11">
    <location>
        <position position="1"/>
    </location>
</feature>
<accession>A0A2A6F848</accession>
<evidence type="ECO:0000256" key="6">
    <source>
        <dbReference type="ARBA" id="ARBA00023065"/>
    </source>
</evidence>
<keyword evidence="5" id="KW-0732">Signal</keyword>
<keyword evidence="3 10" id="KW-1134">Transmembrane beta strand</keyword>
<dbReference type="GO" id="GO:0009279">
    <property type="term" value="C:cell outer membrane"/>
    <property type="evidence" value="ECO:0007669"/>
    <property type="project" value="UniProtKB-SubCell"/>
</dbReference>
<dbReference type="EMBL" id="NWQG01000208">
    <property type="protein sequence ID" value="PDQ18099.1"/>
    <property type="molecule type" value="Genomic_DNA"/>
</dbReference>
<dbReference type="RefSeq" id="WP_133117268.1">
    <property type="nucleotide sequence ID" value="NZ_NWQG01000208.1"/>
</dbReference>
<evidence type="ECO:0000313" key="12">
    <source>
        <dbReference type="Proteomes" id="UP000219182"/>
    </source>
</evidence>
<comment type="domain">
    <text evidence="10">Consists of 16-stranded beta-barrel sheets, with large surface-exposed loops, that form a transmembrane pore at the center of each barrel. The pore is partially ocluded by a peptide loop that folds into the pore lumen.</text>
</comment>
<dbReference type="AlphaFoldDB" id="A0A2A6F848"/>
<sequence>QIGTIDSYVPHVVGGVKWTQGWGAITGVIAYDSNYEEVAGKVRLDVTVNDALSLFIMGGYGTDDNLDDPTYAIPAGGRGMYKIWGGNWAVWGGGTYKFNEKTSFNVQASYDDWSNLGIAANVAYDIVPGFTITAEVDYVHAPEFDNPDPTRNYNWTNADDEDSIGGMLRFQRSF</sequence>
<comment type="similarity">
    <text evidence="1 10">Belongs to the alphaproteobacteria porin family.</text>
</comment>
<keyword evidence="6 10" id="KW-0406">Ion transport</keyword>
<dbReference type="Gene3D" id="2.40.170.20">
    <property type="entry name" value="TonB-dependent receptor, beta-barrel domain"/>
    <property type="match status" value="1"/>
</dbReference>
<dbReference type="SUPFAM" id="SSF56935">
    <property type="entry name" value="Porins"/>
    <property type="match status" value="1"/>
</dbReference>
<dbReference type="InterPro" id="IPR003684">
    <property type="entry name" value="Porin_alphabac"/>
</dbReference>
<evidence type="ECO:0000313" key="11">
    <source>
        <dbReference type="EMBL" id="PDQ18099.1"/>
    </source>
</evidence>
<evidence type="ECO:0000256" key="2">
    <source>
        <dbReference type="ARBA" id="ARBA00022448"/>
    </source>
</evidence>
<comment type="subcellular location">
    <subcellularLocation>
        <location evidence="10">Cell outer membrane</location>
        <topology evidence="10">Multi-pass membrane protein</topology>
    </subcellularLocation>
</comment>
<organism evidence="11 12">
    <name type="scientific">Mesorhizobium sanjuanii</name>
    <dbReference type="NCBI Taxonomy" id="2037900"/>
    <lineage>
        <taxon>Bacteria</taxon>
        <taxon>Pseudomonadati</taxon>
        <taxon>Pseudomonadota</taxon>
        <taxon>Alphaproteobacteria</taxon>
        <taxon>Hyphomicrobiales</taxon>
        <taxon>Phyllobacteriaceae</taxon>
        <taxon>Mesorhizobium</taxon>
    </lineage>
</organism>
<evidence type="ECO:0000256" key="3">
    <source>
        <dbReference type="ARBA" id="ARBA00022452"/>
    </source>
</evidence>